<reference evidence="4" key="1">
    <citation type="submission" date="2023-03" db="EMBL/GenBank/DDBJ databases">
        <title>Actinoallomurus iriomotensis NBRC 103684.</title>
        <authorList>
            <person name="Ichikawa N."/>
            <person name="Sato H."/>
            <person name="Tonouchi N."/>
        </authorList>
    </citation>
    <scope>NUCLEOTIDE SEQUENCE</scope>
    <source>
        <strain evidence="4">NBRC 103684</strain>
    </source>
</reference>
<dbReference type="EMBL" id="BSTK01000011">
    <property type="protein sequence ID" value="GLY88695.1"/>
    <property type="molecule type" value="Genomic_DNA"/>
</dbReference>
<keyword evidence="2" id="KW-0472">Membrane</keyword>
<organism evidence="4 5">
    <name type="scientific">Actinoallomurus iriomotensis</name>
    <dbReference type="NCBI Taxonomy" id="478107"/>
    <lineage>
        <taxon>Bacteria</taxon>
        <taxon>Bacillati</taxon>
        <taxon>Actinomycetota</taxon>
        <taxon>Actinomycetes</taxon>
        <taxon>Streptosporangiales</taxon>
        <taxon>Thermomonosporaceae</taxon>
        <taxon>Actinoallomurus</taxon>
    </lineage>
</organism>
<keyword evidence="2" id="KW-1133">Transmembrane helix</keyword>
<evidence type="ECO:0000313" key="5">
    <source>
        <dbReference type="Proteomes" id="UP001165074"/>
    </source>
</evidence>
<evidence type="ECO:0000313" key="4">
    <source>
        <dbReference type="EMBL" id="GLY88695.1"/>
    </source>
</evidence>
<gene>
    <name evidence="4" type="ORF">Airi02_066240</name>
</gene>
<name>A0A9W6S5I1_9ACTN</name>
<comment type="caution">
    <text evidence="4">The sequence shown here is derived from an EMBL/GenBank/DDBJ whole genome shotgun (WGS) entry which is preliminary data.</text>
</comment>
<protein>
    <submittedName>
        <fullName evidence="4">Uncharacterized protein</fullName>
    </submittedName>
</protein>
<feature type="region of interest" description="Disordered" evidence="1">
    <location>
        <begin position="33"/>
        <end position="93"/>
    </location>
</feature>
<feature type="compositionally biased region" description="Pro residues" evidence="1">
    <location>
        <begin position="59"/>
        <end position="86"/>
    </location>
</feature>
<feature type="transmembrane region" description="Helical" evidence="2">
    <location>
        <begin position="273"/>
        <end position="292"/>
    </location>
</feature>
<evidence type="ECO:0000256" key="3">
    <source>
        <dbReference type="SAM" id="SignalP"/>
    </source>
</evidence>
<keyword evidence="3" id="KW-0732">Signal</keyword>
<proteinExistence type="predicted"/>
<feature type="chain" id="PRO_5040791348" evidence="3">
    <location>
        <begin position="34"/>
        <end position="312"/>
    </location>
</feature>
<accession>A0A9W6S5I1</accession>
<sequence>MLSGSNARPVFVALGAATVITLGAVATPATALAADPSPTAADDPAPDPSGGSTPSDSPSNPPSDSPSDPPPASSPPVKPAPPPSSPPYQRTPSLSVHLSFSAAKAAPGGSVTATARVSAAHAVAHHAMLRFSATGASVASGLLSLGDVSAARSASAVVRIPAGHAAGTVTVTASLSADRASTHSDAGKITVTGSGSSAGASAAGADLPSSALATGLGLPDQTATAGAGPAGAQLPLIAGQAPAVAPDQLPAVRPVSLRTKTSPLGLDATSYRLLWTQVAWLTALLVGISLLLTQLRLNRRRPARPATRRSRS</sequence>
<dbReference type="RefSeq" id="WP_285578503.1">
    <property type="nucleotide sequence ID" value="NZ_BSTK01000011.1"/>
</dbReference>
<keyword evidence="2" id="KW-0812">Transmembrane</keyword>
<feature type="signal peptide" evidence="3">
    <location>
        <begin position="1"/>
        <end position="33"/>
    </location>
</feature>
<dbReference type="AlphaFoldDB" id="A0A9W6S5I1"/>
<evidence type="ECO:0000256" key="2">
    <source>
        <dbReference type="SAM" id="Phobius"/>
    </source>
</evidence>
<keyword evidence="5" id="KW-1185">Reference proteome</keyword>
<dbReference type="Proteomes" id="UP001165074">
    <property type="component" value="Unassembled WGS sequence"/>
</dbReference>
<feature type="compositionally biased region" description="Low complexity" evidence="1">
    <location>
        <begin position="33"/>
        <end position="58"/>
    </location>
</feature>
<evidence type="ECO:0000256" key="1">
    <source>
        <dbReference type="SAM" id="MobiDB-lite"/>
    </source>
</evidence>